<accession>A0AAV0H7K7</accession>
<evidence type="ECO:0000256" key="3">
    <source>
        <dbReference type="ARBA" id="ARBA00023125"/>
    </source>
</evidence>
<dbReference type="Gene3D" id="3.40.1810.10">
    <property type="entry name" value="Transcription factor, MADS-box"/>
    <property type="match status" value="1"/>
</dbReference>
<feature type="domain" description="MADS-box" evidence="7">
    <location>
        <begin position="1"/>
        <end position="31"/>
    </location>
</feature>
<comment type="caution">
    <text evidence="8">The sequence shown here is derived from an EMBL/GenBank/DDBJ whole genome shotgun (WGS) entry which is preliminary data.</text>
</comment>
<dbReference type="Pfam" id="PF00319">
    <property type="entry name" value="SRF-TF"/>
    <property type="match status" value="1"/>
</dbReference>
<dbReference type="SUPFAM" id="SSF55455">
    <property type="entry name" value="SRF-like"/>
    <property type="match status" value="1"/>
</dbReference>
<dbReference type="GO" id="GO:0005634">
    <property type="term" value="C:nucleus"/>
    <property type="evidence" value="ECO:0007669"/>
    <property type="project" value="UniProtKB-SubCell"/>
</dbReference>
<evidence type="ECO:0000256" key="4">
    <source>
        <dbReference type="ARBA" id="ARBA00023163"/>
    </source>
</evidence>
<dbReference type="AlphaFoldDB" id="A0AAV0H7K7"/>
<dbReference type="InterPro" id="IPR002100">
    <property type="entry name" value="TF_MADSbox"/>
</dbReference>
<keyword evidence="4" id="KW-0804">Transcription</keyword>
<keyword evidence="6" id="KW-0812">Transmembrane</keyword>
<feature type="transmembrane region" description="Helical" evidence="6">
    <location>
        <begin position="61"/>
        <end position="92"/>
    </location>
</feature>
<keyword evidence="5" id="KW-0539">Nucleus</keyword>
<dbReference type="GO" id="GO:0046983">
    <property type="term" value="F:protein dimerization activity"/>
    <property type="evidence" value="ECO:0007669"/>
    <property type="project" value="InterPro"/>
</dbReference>
<evidence type="ECO:0000256" key="5">
    <source>
        <dbReference type="ARBA" id="ARBA00023242"/>
    </source>
</evidence>
<name>A0AAV0H7K7_9ROSI</name>
<comment type="subcellular location">
    <subcellularLocation>
        <location evidence="1">Nucleus</location>
    </subcellularLocation>
</comment>
<evidence type="ECO:0000313" key="8">
    <source>
        <dbReference type="EMBL" id="CAI0381276.1"/>
    </source>
</evidence>
<protein>
    <recommendedName>
        <fullName evidence="7">MADS-box domain-containing protein</fullName>
    </recommendedName>
</protein>
<proteinExistence type="predicted"/>
<dbReference type="Proteomes" id="UP001154282">
    <property type="component" value="Unassembled WGS sequence"/>
</dbReference>
<gene>
    <name evidence="8" type="ORF">LITE_LOCUS3077</name>
</gene>
<organism evidence="8 9">
    <name type="scientific">Linum tenue</name>
    <dbReference type="NCBI Taxonomy" id="586396"/>
    <lineage>
        <taxon>Eukaryota</taxon>
        <taxon>Viridiplantae</taxon>
        <taxon>Streptophyta</taxon>
        <taxon>Embryophyta</taxon>
        <taxon>Tracheophyta</taxon>
        <taxon>Spermatophyta</taxon>
        <taxon>Magnoliopsida</taxon>
        <taxon>eudicotyledons</taxon>
        <taxon>Gunneridae</taxon>
        <taxon>Pentapetalae</taxon>
        <taxon>rosids</taxon>
        <taxon>fabids</taxon>
        <taxon>Malpighiales</taxon>
        <taxon>Linaceae</taxon>
        <taxon>Linum</taxon>
    </lineage>
</organism>
<sequence>MKGIESKSSRQVTFSKRRSGLIKKAREISILIPLRRPSSSRRLLRPRPPLRLLRRRRQVHLYIILYHSTRIMAIYSFTFACFCILLDGILWIRLPSL</sequence>
<evidence type="ECO:0000259" key="7">
    <source>
        <dbReference type="PROSITE" id="PS50066"/>
    </source>
</evidence>
<dbReference type="InterPro" id="IPR036879">
    <property type="entry name" value="TF_MADSbox_sf"/>
</dbReference>
<keyword evidence="6" id="KW-1133">Transmembrane helix</keyword>
<keyword evidence="2" id="KW-0805">Transcription regulation</keyword>
<dbReference type="EMBL" id="CAMGYJ010000002">
    <property type="protein sequence ID" value="CAI0381276.1"/>
    <property type="molecule type" value="Genomic_DNA"/>
</dbReference>
<evidence type="ECO:0000256" key="2">
    <source>
        <dbReference type="ARBA" id="ARBA00023015"/>
    </source>
</evidence>
<dbReference type="SMART" id="SM00432">
    <property type="entry name" value="MADS"/>
    <property type="match status" value="1"/>
</dbReference>
<evidence type="ECO:0000256" key="1">
    <source>
        <dbReference type="ARBA" id="ARBA00004123"/>
    </source>
</evidence>
<reference evidence="8" key="1">
    <citation type="submission" date="2022-08" db="EMBL/GenBank/DDBJ databases">
        <authorList>
            <person name="Gutierrez-Valencia J."/>
        </authorList>
    </citation>
    <scope>NUCLEOTIDE SEQUENCE</scope>
</reference>
<evidence type="ECO:0000313" key="9">
    <source>
        <dbReference type="Proteomes" id="UP001154282"/>
    </source>
</evidence>
<dbReference type="PROSITE" id="PS50066">
    <property type="entry name" value="MADS_BOX_2"/>
    <property type="match status" value="1"/>
</dbReference>
<keyword evidence="6" id="KW-0472">Membrane</keyword>
<keyword evidence="9" id="KW-1185">Reference proteome</keyword>
<dbReference type="GO" id="GO:0003677">
    <property type="term" value="F:DNA binding"/>
    <property type="evidence" value="ECO:0007669"/>
    <property type="project" value="UniProtKB-KW"/>
</dbReference>
<evidence type="ECO:0000256" key="6">
    <source>
        <dbReference type="SAM" id="Phobius"/>
    </source>
</evidence>
<keyword evidence="3" id="KW-0238">DNA-binding</keyword>